<feature type="compositionally biased region" description="Low complexity" evidence="1">
    <location>
        <begin position="1"/>
        <end position="18"/>
    </location>
</feature>
<keyword evidence="4" id="KW-1185">Reference proteome</keyword>
<dbReference type="InterPro" id="IPR027417">
    <property type="entry name" value="P-loop_NTPase"/>
</dbReference>
<feature type="domain" description="Guanylate-binding protein N-terminal" evidence="2">
    <location>
        <begin position="993"/>
        <end position="1067"/>
    </location>
</feature>
<accession>A0AAD4L4W0</accession>
<comment type="caution">
    <text evidence="3">The sequence shown here is derived from an EMBL/GenBank/DDBJ whole genome shotgun (WGS) entry which is preliminary data.</text>
</comment>
<evidence type="ECO:0000313" key="3">
    <source>
        <dbReference type="EMBL" id="KAH8980307.1"/>
    </source>
</evidence>
<reference evidence="3" key="1">
    <citation type="submission" date="2022-01" db="EMBL/GenBank/DDBJ databases">
        <title>Comparative genomics reveals a dynamic genome evolution in the ectomycorrhizal milk-cap (Lactarius) mushrooms.</title>
        <authorList>
            <consortium name="DOE Joint Genome Institute"/>
            <person name="Lebreton A."/>
            <person name="Tang N."/>
            <person name="Kuo A."/>
            <person name="LaButti K."/>
            <person name="Drula E."/>
            <person name="Barry K."/>
            <person name="Clum A."/>
            <person name="Lipzen A."/>
            <person name="Mousain D."/>
            <person name="Ng V."/>
            <person name="Wang R."/>
            <person name="Wang X."/>
            <person name="Dai Y."/>
            <person name="Henrissat B."/>
            <person name="Grigoriev I.V."/>
            <person name="Guerin-Laguette A."/>
            <person name="Yu F."/>
            <person name="Martin F.M."/>
        </authorList>
    </citation>
    <scope>NUCLEOTIDE SEQUENCE</scope>
    <source>
        <strain evidence="3">QP</strain>
    </source>
</reference>
<proteinExistence type="predicted"/>
<sequence>MGDSSSPPLVLAAASQSSTAEKSGTVATEPAPPPEDPSCPIKGMYRLLDLITEQGSSGLVDKIVIAQESLQAFINALSPGAYSSITRVNFKILDYLLLKPIGVYGSREEIVRFLREMGAIDVEMCVNPSGAAIAQEQTYVLYWPEDTTWDDNAVSTVQRNRVTFMRYLTKLCDQLVCLLSTEHSQAIVWGDEVDDMDDASLDSENDDSDRLYDFMVAKTNEQEENVIARQGFTMNSSRLVNQPPPPNMHIDPSILSPRLLYGETTQGFMTADFRPARATVEPFSHDHQSASQIRLLFEDDVVLCLSETLEDKALKTLMRLGLSTRFPEEYEAWEKGRVEIEKRFQKLLSRRQAEVHVNLEQNSGEIRAKVRESVIGEILRAFPMLRRDGFSSGSRSADSINSGEATDFQFKKERLLILYYLLENYEGLSASQTRSLGDAVLVGRDKQKTLGILKTFAKGEKGGWFSVPWGNKKSPLSKEEAMWRSANNYATTISDSRFLAHIKTIPVNDFLHDAAVECEETAYDCLATQLDSLVSGISQQILSTQKDECDRQVQREVKSDEEKELKISRAEFVRQIEDLCRERSRSAPVRVRKETLQNQEVEYKIHILRLLADQKHNLQLDPSYVPVPVLNERLSQSFHVPSETVVKYAHLLEGDRILLGLVDAQGNVMILLDRLSRIDATIQSRSYAKFFHQDKIGQTCLIAFDESKRMPASLQLPRIPRAIYSAPDGSCVLIVQDEHGERTITAYHWSTFASTRGISVTLPDFPVDLDAALLTSIVNRNNINFVGLDLDTRSCRSVILDITRKATEFTFQERRSKGSGRHGKQTVHNSLIDCHSDVWTRFPVVPAVKRHTITSSSQRQRKTLVFVTDDHRRPFSSHFSDIISAFEKTSRKPTGDELKSIVVSARPFPSFTQQFLSSPDWPVTRFRAGEWLADLLCLIPIHIAITHENRFVPLKDGVVSPQLEKSLLGAEVNRIVDSLSLGWYESIFQSYWASKPVKVVSSMGEQSVGKSFTLNHLVDTSFAGSAMRTTEGVWMSVSPTEDALIVALDFEGVHSLERSAQEDTLLVLFNTAISNLVLFRNNFALSRDISGLFQSFQSSSSVLDPASNPSLFQSTLVVIIKDVIDSDKAEVTREFALKFQKIVQDEQDANFITRLHAGKLQIIPWPVIESREFYRLFSAVKKKLDQQRTSHNTAGEFLHTLKTLMAKLKANDWGAMSQTMAAHRANSLLAILPVALETGYSEVVPEIEPLKRQRPDMPAADREHRLSILRDSWDRAGSRQHVDDSEWISDLVQYLTRLVDLRVGHVDKWLKSNIQRFQAEHASIEELRRTFNSAVIDLRAGVQLCKSQCADCNLFCIQGRFHEGDHDCLTSHECVHDCTFCNQELLAARICGQT</sequence>
<dbReference type="PANTHER" id="PTHR22796:SF1">
    <property type="entry name" value="VWFA DOMAIN-CONTAINING PROTEIN"/>
    <property type="match status" value="1"/>
</dbReference>
<dbReference type="EMBL" id="JAKELL010000139">
    <property type="protein sequence ID" value="KAH8980307.1"/>
    <property type="molecule type" value="Genomic_DNA"/>
</dbReference>
<dbReference type="Gene3D" id="3.40.50.300">
    <property type="entry name" value="P-loop containing nucleotide triphosphate hydrolases"/>
    <property type="match status" value="1"/>
</dbReference>
<protein>
    <recommendedName>
        <fullName evidence="2">Guanylate-binding protein N-terminal domain-containing protein</fullName>
    </recommendedName>
</protein>
<evidence type="ECO:0000256" key="1">
    <source>
        <dbReference type="SAM" id="MobiDB-lite"/>
    </source>
</evidence>
<dbReference type="PANTHER" id="PTHR22796">
    <property type="entry name" value="URG4-RELATED"/>
    <property type="match status" value="1"/>
</dbReference>
<evidence type="ECO:0000313" key="4">
    <source>
        <dbReference type="Proteomes" id="UP001201163"/>
    </source>
</evidence>
<dbReference type="GO" id="GO:0003924">
    <property type="term" value="F:GTPase activity"/>
    <property type="evidence" value="ECO:0007669"/>
    <property type="project" value="InterPro"/>
</dbReference>
<evidence type="ECO:0000259" key="2">
    <source>
        <dbReference type="Pfam" id="PF02263"/>
    </source>
</evidence>
<dbReference type="Pfam" id="PF02263">
    <property type="entry name" value="GBP"/>
    <property type="match status" value="1"/>
</dbReference>
<dbReference type="GO" id="GO:0005525">
    <property type="term" value="F:GTP binding"/>
    <property type="evidence" value="ECO:0007669"/>
    <property type="project" value="InterPro"/>
</dbReference>
<name>A0AAD4L4W0_9AGAM</name>
<feature type="region of interest" description="Disordered" evidence="1">
    <location>
        <begin position="1"/>
        <end position="38"/>
    </location>
</feature>
<dbReference type="InterPro" id="IPR015894">
    <property type="entry name" value="Guanylate-bd_N"/>
</dbReference>
<organism evidence="3 4">
    <name type="scientific">Lactarius akahatsu</name>
    <dbReference type="NCBI Taxonomy" id="416441"/>
    <lineage>
        <taxon>Eukaryota</taxon>
        <taxon>Fungi</taxon>
        <taxon>Dikarya</taxon>
        <taxon>Basidiomycota</taxon>
        <taxon>Agaricomycotina</taxon>
        <taxon>Agaricomycetes</taxon>
        <taxon>Russulales</taxon>
        <taxon>Russulaceae</taxon>
        <taxon>Lactarius</taxon>
    </lineage>
</organism>
<dbReference type="SUPFAM" id="SSF52540">
    <property type="entry name" value="P-loop containing nucleoside triphosphate hydrolases"/>
    <property type="match status" value="1"/>
</dbReference>
<gene>
    <name evidence="3" type="ORF">EDB92DRAFT_1937150</name>
</gene>
<dbReference type="Proteomes" id="UP001201163">
    <property type="component" value="Unassembled WGS sequence"/>
</dbReference>